<dbReference type="Proteomes" id="UP000051863">
    <property type="component" value="Unassembled WGS sequence"/>
</dbReference>
<proteinExistence type="predicted"/>
<dbReference type="EMBL" id="LDJJ01000009">
    <property type="protein sequence ID" value="KRG71382.1"/>
    <property type="molecule type" value="Genomic_DNA"/>
</dbReference>
<sequence length="68" mass="7643">MACLSGVVESVEQFQRRRAGWVIQQMDKVGEPLQVWRILRRAGLTSRHEDVVASVLAEFLGGVYRSAV</sequence>
<gene>
    <name evidence="1" type="ORF">ABB27_03825</name>
</gene>
<evidence type="ECO:0000313" key="2">
    <source>
        <dbReference type="Proteomes" id="UP000051863"/>
    </source>
</evidence>
<comment type="caution">
    <text evidence="1">The sequence shown here is derived from an EMBL/GenBank/DDBJ whole genome shotgun (WGS) entry which is preliminary data.</text>
</comment>
<dbReference type="AlphaFoldDB" id="A0A0R0CPT7"/>
<protein>
    <recommendedName>
        <fullName evidence="3">Transposase</fullName>
    </recommendedName>
</protein>
<keyword evidence="2" id="KW-1185">Reference proteome</keyword>
<accession>A0A0R0CPT7</accession>
<dbReference type="PATRIC" id="fig|405446.3.peg.3911"/>
<organism evidence="1 2">
    <name type="scientific">Stenotrophomonas terrae</name>
    <dbReference type="NCBI Taxonomy" id="405446"/>
    <lineage>
        <taxon>Bacteria</taxon>
        <taxon>Pseudomonadati</taxon>
        <taxon>Pseudomonadota</taxon>
        <taxon>Gammaproteobacteria</taxon>
        <taxon>Lysobacterales</taxon>
        <taxon>Lysobacteraceae</taxon>
        <taxon>Stenotrophomonas</taxon>
    </lineage>
</organism>
<name>A0A0R0CPT7_9GAMM</name>
<evidence type="ECO:0000313" key="1">
    <source>
        <dbReference type="EMBL" id="KRG71382.1"/>
    </source>
</evidence>
<reference evidence="1 2" key="1">
    <citation type="submission" date="2015-05" db="EMBL/GenBank/DDBJ databases">
        <title>Genome sequencing and analysis of members of genus Stenotrophomonas.</title>
        <authorList>
            <person name="Patil P.P."/>
            <person name="Midha S."/>
            <person name="Patil P.B."/>
        </authorList>
    </citation>
    <scope>NUCLEOTIDE SEQUENCE [LARGE SCALE GENOMIC DNA]</scope>
    <source>
        <strain evidence="1 2">DSM 18941</strain>
    </source>
</reference>
<evidence type="ECO:0008006" key="3">
    <source>
        <dbReference type="Google" id="ProtNLM"/>
    </source>
</evidence>